<feature type="domain" description="HTH cro/C1-type" evidence="1">
    <location>
        <begin position="18"/>
        <end position="60"/>
    </location>
</feature>
<proteinExistence type="predicted"/>
<name>A0A4R6PST7_9GAMM</name>
<gene>
    <name evidence="2" type="ORF">DEU29_10287</name>
</gene>
<dbReference type="RefSeq" id="WP_208107597.1">
    <property type="nucleotide sequence ID" value="NZ_SNXI01000002.1"/>
</dbReference>
<reference evidence="2 3" key="1">
    <citation type="submission" date="2019-03" db="EMBL/GenBank/DDBJ databases">
        <title>Freshwater and sediment microbial communities from various areas in North America, analyzing microbe dynamics in response to fracking.</title>
        <authorList>
            <person name="Lamendella R."/>
        </authorList>
    </citation>
    <scope>NUCLEOTIDE SEQUENCE [LARGE SCALE GENOMIC DNA]</scope>
    <source>
        <strain evidence="2 3">18_TX</strain>
    </source>
</reference>
<dbReference type="Gene3D" id="1.10.260.40">
    <property type="entry name" value="lambda repressor-like DNA-binding domains"/>
    <property type="match status" value="1"/>
</dbReference>
<dbReference type="GO" id="GO:0003677">
    <property type="term" value="F:DNA binding"/>
    <property type="evidence" value="ECO:0007669"/>
    <property type="project" value="InterPro"/>
</dbReference>
<comment type="caution">
    <text evidence="2">The sequence shown here is derived from an EMBL/GenBank/DDBJ whole genome shotgun (WGS) entry which is preliminary data.</text>
</comment>
<dbReference type="InterPro" id="IPR010982">
    <property type="entry name" value="Lambda_DNA-bd_dom_sf"/>
</dbReference>
<dbReference type="EMBL" id="SNXI01000002">
    <property type="protein sequence ID" value="TDP40187.1"/>
    <property type="molecule type" value="Genomic_DNA"/>
</dbReference>
<dbReference type="Proteomes" id="UP000295531">
    <property type="component" value="Unassembled WGS sequence"/>
</dbReference>
<keyword evidence="3" id="KW-1185">Reference proteome</keyword>
<evidence type="ECO:0000313" key="2">
    <source>
        <dbReference type="EMBL" id="TDP40187.1"/>
    </source>
</evidence>
<sequence length="102" mass="11351">MVSLATPAKAAKKIARNVRERRLQLELTQAGLAKRSGVPLPTLRKFEQQGTISLESFLKLYSVVGDLSDVIAATTAEKNEFTSINEVLEESNRVPRQRGKRQ</sequence>
<protein>
    <submittedName>
        <fullName evidence="2">Helix-turn-helix protein</fullName>
    </submittedName>
</protein>
<dbReference type="SUPFAM" id="SSF47413">
    <property type="entry name" value="lambda repressor-like DNA-binding domains"/>
    <property type="match status" value="1"/>
</dbReference>
<dbReference type="CDD" id="cd00093">
    <property type="entry name" value="HTH_XRE"/>
    <property type="match status" value="1"/>
</dbReference>
<accession>A0A4R6PST7</accession>
<evidence type="ECO:0000259" key="1">
    <source>
        <dbReference type="PROSITE" id="PS50943"/>
    </source>
</evidence>
<evidence type="ECO:0000313" key="3">
    <source>
        <dbReference type="Proteomes" id="UP000295531"/>
    </source>
</evidence>
<dbReference type="Pfam" id="PF01381">
    <property type="entry name" value="HTH_3"/>
    <property type="match status" value="1"/>
</dbReference>
<dbReference type="InterPro" id="IPR001387">
    <property type="entry name" value="Cro/C1-type_HTH"/>
</dbReference>
<dbReference type="AlphaFoldDB" id="A0A4R6PST7"/>
<organism evidence="2 3">
    <name type="scientific">Idiomarina aquatica</name>
    <dbReference type="NCBI Taxonomy" id="1327752"/>
    <lineage>
        <taxon>Bacteria</taxon>
        <taxon>Pseudomonadati</taxon>
        <taxon>Pseudomonadota</taxon>
        <taxon>Gammaproteobacteria</taxon>
        <taxon>Alteromonadales</taxon>
        <taxon>Idiomarinaceae</taxon>
        <taxon>Idiomarina</taxon>
    </lineage>
</organism>
<dbReference type="PROSITE" id="PS50943">
    <property type="entry name" value="HTH_CROC1"/>
    <property type="match status" value="1"/>
</dbReference>